<keyword evidence="3" id="KW-1185">Reference proteome</keyword>
<dbReference type="EMBL" id="DF820465">
    <property type="protein sequence ID" value="GAK56732.1"/>
    <property type="molecule type" value="Genomic_DNA"/>
</dbReference>
<dbReference type="HOGENOM" id="CLU_079764_0_0_0"/>
<dbReference type="Proteomes" id="UP000030661">
    <property type="component" value="Unassembled WGS sequence"/>
</dbReference>
<dbReference type="PANTHER" id="PTHR10683:SF28">
    <property type="entry name" value="TRANSALDOLASE C"/>
    <property type="match status" value="1"/>
</dbReference>
<dbReference type="InterPro" id="IPR001585">
    <property type="entry name" value="TAL/FSA"/>
</dbReference>
<dbReference type="STRING" id="1499967.U27_03696"/>
<keyword evidence="1" id="KW-0704">Schiff base</keyword>
<proteinExistence type="predicted"/>
<dbReference type="SUPFAM" id="SSF51569">
    <property type="entry name" value="Aldolase"/>
    <property type="match status" value="1"/>
</dbReference>
<dbReference type="Pfam" id="PF00923">
    <property type="entry name" value="TAL_FSA"/>
    <property type="match status" value="1"/>
</dbReference>
<protein>
    <submittedName>
        <fullName evidence="2">Probable transaldolase</fullName>
    </submittedName>
</protein>
<organism evidence="2">
    <name type="scientific">Vecturithrix granuli</name>
    <dbReference type="NCBI Taxonomy" id="1499967"/>
    <lineage>
        <taxon>Bacteria</taxon>
        <taxon>Candidatus Moduliflexota</taxon>
        <taxon>Candidatus Vecturitrichia</taxon>
        <taxon>Candidatus Vecturitrichales</taxon>
        <taxon>Candidatus Vecturitrichaceae</taxon>
        <taxon>Candidatus Vecturithrix</taxon>
    </lineage>
</organism>
<evidence type="ECO:0000313" key="3">
    <source>
        <dbReference type="Proteomes" id="UP000030661"/>
    </source>
</evidence>
<dbReference type="GO" id="GO:0005975">
    <property type="term" value="P:carbohydrate metabolic process"/>
    <property type="evidence" value="ECO:0007669"/>
    <property type="project" value="InterPro"/>
</dbReference>
<evidence type="ECO:0000313" key="2">
    <source>
        <dbReference type="EMBL" id="GAK56732.1"/>
    </source>
</evidence>
<evidence type="ECO:0000256" key="1">
    <source>
        <dbReference type="ARBA" id="ARBA00023270"/>
    </source>
</evidence>
<gene>
    <name evidence="2" type="ORF">U27_03696</name>
</gene>
<sequence length="223" mass="24240">MKLFLNSCNIEEIREIATWGILDGITMNPTMVAALKTDFIKNLREICQIVGDIPVLAQVVSSTAADIVKEGKALASIDDKIVVKVHTNVAGLQGMRALKAEGVKICATAVHSVIEGIAVERTGVDHVAIFIGLLGEVDEHSTSDLIATLRTIYDKSGSSTKIMAAVRSLNQLVEAALAGADEMTCSYKLWTLFLDHAHTKNRWNAFIADWKNAYGDKNWETGI</sequence>
<dbReference type="eggNOG" id="COG0176">
    <property type="taxonomic scope" value="Bacteria"/>
</dbReference>
<name>A0A081BWM7_VECG1</name>
<reference evidence="2" key="1">
    <citation type="journal article" date="2015" name="PeerJ">
        <title>First genomic representation of candidate bacterial phylum KSB3 points to enhanced environmental sensing as a trigger of wastewater bulking.</title>
        <authorList>
            <person name="Sekiguchi Y."/>
            <person name="Ohashi A."/>
            <person name="Parks D.H."/>
            <person name="Yamauchi T."/>
            <person name="Tyson G.W."/>
            <person name="Hugenholtz P."/>
        </authorList>
    </citation>
    <scope>NUCLEOTIDE SEQUENCE [LARGE SCALE GENOMIC DNA]</scope>
</reference>
<dbReference type="AlphaFoldDB" id="A0A081BWM7"/>
<dbReference type="Gene3D" id="3.20.20.70">
    <property type="entry name" value="Aldolase class I"/>
    <property type="match status" value="1"/>
</dbReference>
<dbReference type="InterPro" id="IPR013785">
    <property type="entry name" value="Aldolase_TIM"/>
</dbReference>
<accession>A0A081BWM7</accession>
<dbReference type="PANTHER" id="PTHR10683">
    <property type="entry name" value="TRANSALDOLASE"/>
    <property type="match status" value="1"/>
</dbReference>